<evidence type="ECO:0000256" key="4">
    <source>
        <dbReference type="ARBA" id="ARBA00023242"/>
    </source>
</evidence>
<dbReference type="Gene3D" id="2.170.150.80">
    <property type="entry name" value="NAC domain"/>
    <property type="match status" value="1"/>
</dbReference>
<keyword evidence="3" id="KW-0804">Transcription</keyword>
<evidence type="ECO:0000256" key="2">
    <source>
        <dbReference type="ARBA" id="ARBA00023125"/>
    </source>
</evidence>
<accession>A0A438DBI2</accession>
<evidence type="ECO:0000256" key="1">
    <source>
        <dbReference type="ARBA" id="ARBA00023015"/>
    </source>
</evidence>
<keyword evidence="2" id="KW-0238">DNA-binding</keyword>
<dbReference type="InterPro" id="IPR036093">
    <property type="entry name" value="NAC_dom_sf"/>
</dbReference>
<dbReference type="GO" id="GO:0006355">
    <property type="term" value="P:regulation of DNA-templated transcription"/>
    <property type="evidence" value="ECO:0007669"/>
    <property type="project" value="InterPro"/>
</dbReference>
<dbReference type="Proteomes" id="UP000288805">
    <property type="component" value="Unassembled WGS sequence"/>
</dbReference>
<sequence length="319" mass="35945">MNLSELSEDASLQTVEGKAEVQNSSSEGGELFDLNSLPPGYRFYPTDAEIIVFYLRKKIDHQSLPPNKIIEVNLYAYDPDELAARYEPSGNDEWFYFTPRERKYRNGQRPNRSIGEGYWKATGAEKEIKFEDRTVGYRKALVFYRGSPQNGVKTNWIMHEFTVAKPTGPPRRSGANDMRLDDCVLCRVCRTDERIYKRSWHASRLDESGSSSSKIPRLDLNPNPNEHPIPHPGPSVLMPLPTPHQSIYYIGNEFGGQGLDNFDIMNGAIGNSSFDAGNSTDFGNVPGFDSTDYVYPMIDYGNDAAPMPSNMNGNYGRQL</sequence>
<evidence type="ECO:0000313" key="7">
    <source>
        <dbReference type="EMBL" id="RVW32809.1"/>
    </source>
</evidence>
<dbReference type="Pfam" id="PF02365">
    <property type="entry name" value="NAM"/>
    <property type="match status" value="1"/>
</dbReference>
<evidence type="ECO:0000313" key="8">
    <source>
        <dbReference type="Proteomes" id="UP000288805"/>
    </source>
</evidence>
<comment type="caution">
    <text evidence="7">The sequence shown here is derived from an EMBL/GenBank/DDBJ whole genome shotgun (WGS) entry which is preliminary data.</text>
</comment>
<name>A0A438DBI2_VITVI</name>
<dbReference type="GO" id="GO:0003677">
    <property type="term" value="F:DNA binding"/>
    <property type="evidence" value="ECO:0007669"/>
    <property type="project" value="UniProtKB-KW"/>
</dbReference>
<evidence type="ECO:0000256" key="5">
    <source>
        <dbReference type="SAM" id="MobiDB-lite"/>
    </source>
</evidence>
<reference evidence="7 8" key="1">
    <citation type="journal article" date="2018" name="PLoS Genet.">
        <title>Population sequencing reveals clonal diversity and ancestral inbreeding in the grapevine cultivar Chardonnay.</title>
        <authorList>
            <person name="Roach M.J."/>
            <person name="Johnson D.L."/>
            <person name="Bohlmann J."/>
            <person name="van Vuuren H.J."/>
            <person name="Jones S.J."/>
            <person name="Pretorius I.S."/>
            <person name="Schmidt S.A."/>
            <person name="Borneman A.R."/>
        </authorList>
    </citation>
    <scope>NUCLEOTIDE SEQUENCE [LARGE SCALE GENOMIC DNA]</scope>
    <source>
        <strain evidence="8">cv. Chardonnay</strain>
        <tissue evidence="7">Leaf</tissue>
    </source>
</reference>
<dbReference type="PANTHER" id="PTHR31719:SF179">
    <property type="entry name" value="OS08G0148400 PROTEIN"/>
    <property type="match status" value="1"/>
</dbReference>
<dbReference type="EMBL" id="QGNW01001705">
    <property type="protein sequence ID" value="RVW32809.1"/>
    <property type="molecule type" value="Genomic_DNA"/>
</dbReference>
<evidence type="ECO:0000256" key="3">
    <source>
        <dbReference type="ARBA" id="ARBA00023163"/>
    </source>
</evidence>
<protein>
    <submittedName>
        <fullName evidence="7">NAC transcription factor 47</fullName>
    </submittedName>
</protein>
<evidence type="ECO:0000259" key="6">
    <source>
        <dbReference type="PROSITE" id="PS51005"/>
    </source>
</evidence>
<feature type="domain" description="NAC" evidence="6">
    <location>
        <begin position="37"/>
        <end position="191"/>
    </location>
</feature>
<organism evidence="7 8">
    <name type="scientific">Vitis vinifera</name>
    <name type="common">Grape</name>
    <dbReference type="NCBI Taxonomy" id="29760"/>
    <lineage>
        <taxon>Eukaryota</taxon>
        <taxon>Viridiplantae</taxon>
        <taxon>Streptophyta</taxon>
        <taxon>Embryophyta</taxon>
        <taxon>Tracheophyta</taxon>
        <taxon>Spermatophyta</taxon>
        <taxon>Magnoliopsida</taxon>
        <taxon>eudicotyledons</taxon>
        <taxon>Gunneridae</taxon>
        <taxon>Pentapetalae</taxon>
        <taxon>rosids</taxon>
        <taxon>Vitales</taxon>
        <taxon>Vitaceae</taxon>
        <taxon>Viteae</taxon>
        <taxon>Vitis</taxon>
    </lineage>
</organism>
<dbReference type="AlphaFoldDB" id="A0A438DBI2"/>
<dbReference type="FunFam" id="2.170.150.80:FF:000021">
    <property type="entry name" value="Uncharacterized protein"/>
    <property type="match status" value="1"/>
</dbReference>
<keyword evidence="1" id="KW-0805">Transcription regulation</keyword>
<dbReference type="SUPFAM" id="SSF101941">
    <property type="entry name" value="NAC domain"/>
    <property type="match status" value="1"/>
</dbReference>
<gene>
    <name evidence="7" type="primary">NAC047_4</name>
    <name evidence="7" type="ORF">CK203_100171</name>
</gene>
<keyword evidence="4" id="KW-0539">Nucleus</keyword>
<feature type="region of interest" description="Disordered" evidence="5">
    <location>
        <begin position="202"/>
        <end position="231"/>
    </location>
</feature>
<dbReference type="InterPro" id="IPR003441">
    <property type="entry name" value="NAC-dom"/>
</dbReference>
<proteinExistence type="predicted"/>
<dbReference type="PANTHER" id="PTHR31719">
    <property type="entry name" value="NAC TRANSCRIPTION FACTOR 56"/>
    <property type="match status" value="1"/>
</dbReference>
<feature type="compositionally biased region" description="Polar residues" evidence="5">
    <location>
        <begin position="1"/>
        <end position="14"/>
    </location>
</feature>
<dbReference type="PROSITE" id="PS51005">
    <property type="entry name" value="NAC"/>
    <property type="match status" value="1"/>
</dbReference>
<feature type="region of interest" description="Disordered" evidence="5">
    <location>
        <begin position="1"/>
        <end position="31"/>
    </location>
</feature>